<evidence type="ECO:0000313" key="2">
    <source>
        <dbReference type="Proteomes" id="UP000001847"/>
    </source>
</evidence>
<dbReference type="STRING" id="456481.LEPBI_I2201"/>
<dbReference type="PROSITE" id="PS51257">
    <property type="entry name" value="PROKAR_LIPOPROTEIN"/>
    <property type="match status" value="1"/>
</dbReference>
<evidence type="ECO:0000313" key="1">
    <source>
        <dbReference type="EMBL" id="ABZ98300.1"/>
    </source>
</evidence>
<dbReference type="OrthoDB" id="6977035at2"/>
<proteinExistence type="predicted"/>
<dbReference type="BioCyc" id="LBIF456481:LEPBI_RS10850-MONOMER"/>
<reference evidence="1 2" key="1">
    <citation type="journal article" date="2008" name="PLoS ONE">
        <title>Genome sequence of the saprophyte Leptospira biflexa provides insights into the evolution of Leptospira and the pathogenesis of leptospirosis.</title>
        <authorList>
            <person name="Picardeau M."/>
            <person name="Bulach D.M."/>
            <person name="Bouchier C."/>
            <person name="Zuerner R.L."/>
            <person name="Zidane N."/>
            <person name="Wilson P.J."/>
            <person name="Creno S."/>
            <person name="Kuczek E.S."/>
            <person name="Bommezzadri S."/>
            <person name="Davis J.C."/>
            <person name="McGrath A."/>
            <person name="Johnson M.J."/>
            <person name="Boursaux-Eude C."/>
            <person name="Seemann T."/>
            <person name="Rouy Z."/>
            <person name="Coppel R.L."/>
            <person name="Rood J.I."/>
            <person name="Lajus A."/>
            <person name="Davies J.K."/>
            <person name="Medigue C."/>
            <person name="Adler B."/>
        </authorList>
    </citation>
    <scope>NUCLEOTIDE SEQUENCE [LARGE SCALE GENOMIC DNA]</scope>
    <source>
        <strain evidence="2">Patoc 1 / ATCC 23582 / Paris</strain>
    </source>
</reference>
<evidence type="ECO:0008006" key="3">
    <source>
        <dbReference type="Google" id="ProtNLM"/>
    </source>
</evidence>
<name>B0ST60_LEPBP</name>
<keyword evidence="2" id="KW-1185">Reference proteome</keyword>
<dbReference type="RefSeq" id="WP_012389169.1">
    <property type="nucleotide sequence ID" value="NC_010602.1"/>
</dbReference>
<gene>
    <name evidence="1" type="ordered locus">LEPBI_I2201</name>
</gene>
<sequence>MIKKITIIFVGLMIQSCLSQKSSLLNQNLKPSDVEQKEVNIYIRKIEIVNEIGDLKKIQEETLKTNIKILLENTNIFKSVNYYSEFPVPSNSILLDFKFLKYENTLKLDPLYIPLSIATLTLYIWLGGSIVNFDSKIQLEVNSFDNNRKLIKSQVFEEDNFIREYIYDPWRSRRIIPEKKTKFILNSVIQVTNS</sequence>
<dbReference type="KEGG" id="lbi:LEPBI_I2201"/>
<accession>B0ST60</accession>
<dbReference type="Proteomes" id="UP000001847">
    <property type="component" value="Chromosome I"/>
</dbReference>
<organism evidence="1 2">
    <name type="scientific">Leptospira biflexa serovar Patoc (strain Patoc 1 / ATCC 23582 / Paris)</name>
    <dbReference type="NCBI Taxonomy" id="456481"/>
    <lineage>
        <taxon>Bacteria</taxon>
        <taxon>Pseudomonadati</taxon>
        <taxon>Spirochaetota</taxon>
        <taxon>Spirochaetia</taxon>
        <taxon>Leptospirales</taxon>
        <taxon>Leptospiraceae</taxon>
        <taxon>Leptospira</taxon>
    </lineage>
</organism>
<dbReference type="HOGENOM" id="CLU_1400957_0_0_12"/>
<dbReference type="AlphaFoldDB" id="B0ST60"/>
<protein>
    <recommendedName>
        <fullName evidence="3">Lipoprotein</fullName>
    </recommendedName>
</protein>
<dbReference type="EMBL" id="CP000786">
    <property type="protein sequence ID" value="ABZ98300.1"/>
    <property type="molecule type" value="Genomic_DNA"/>
</dbReference>